<dbReference type="EMBL" id="ANJA01001394">
    <property type="protein sequence ID" value="ETO77332.1"/>
    <property type="molecule type" value="Genomic_DNA"/>
</dbReference>
<gene>
    <name evidence="2" type="ORF">F444_07458</name>
</gene>
<dbReference type="PANTHER" id="PTHR47572">
    <property type="entry name" value="LIPOPROTEIN-RELATED"/>
    <property type="match status" value="1"/>
</dbReference>
<name>A0A081AEM1_PHYNI</name>
<dbReference type="Gene3D" id="2.120.10.30">
    <property type="entry name" value="TolB, C-terminal domain"/>
    <property type="match status" value="1"/>
</dbReference>
<dbReference type="AlphaFoldDB" id="A0A081AEM1"/>
<feature type="domain" description="SMP-30/Gluconolactonase/LRE-like region" evidence="1">
    <location>
        <begin position="51"/>
        <end position="266"/>
    </location>
</feature>
<dbReference type="InterPro" id="IPR011042">
    <property type="entry name" value="6-blade_b-propeller_TolB-like"/>
</dbReference>
<dbReference type="Proteomes" id="UP000028582">
    <property type="component" value="Unassembled WGS sequence"/>
</dbReference>
<accession>A0A081AEM1</accession>
<proteinExistence type="predicted"/>
<dbReference type="InterPro" id="IPR051262">
    <property type="entry name" value="SMP-30/CGR1_Lactonase"/>
</dbReference>
<evidence type="ECO:0000259" key="1">
    <source>
        <dbReference type="Pfam" id="PF08450"/>
    </source>
</evidence>
<sequence length="288" mass="30437">MIDLGKSRSCSTLTMDVIPCRGAKICSPFVAGDGCIHYVSAGTGEVFKYQAPDSHTPVVFSGGEPFGAQFDHRGRLHLADCAHAAILRVDDTAQPGVMVKAYEERAFRGPNGIAFAQDDTLFFTDSGPLGETTLEKPQGSVFCIASSPSGGQVLRPLVMECLAHPWGIAVSPDTGALFVAETMKNRIVRLRQRPNNAYHTSIFHQFSGGMGPSGLACGADGALYVGHYDFSGGGASNGKISIIGLDGILKQTMEIPGTEITGLCLSADESYVIVAEASTNTIHRLPIQ</sequence>
<comment type="caution">
    <text evidence="2">The sequence shown here is derived from an EMBL/GenBank/DDBJ whole genome shotgun (WGS) entry which is preliminary data.</text>
</comment>
<evidence type="ECO:0000313" key="2">
    <source>
        <dbReference type="EMBL" id="ETO77332.1"/>
    </source>
</evidence>
<dbReference type="Pfam" id="PF08450">
    <property type="entry name" value="SGL"/>
    <property type="match status" value="1"/>
</dbReference>
<dbReference type="PANTHER" id="PTHR47572:SF5">
    <property type="entry name" value="BLR2277 PROTEIN"/>
    <property type="match status" value="1"/>
</dbReference>
<evidence type="ECO:0000313" key="3">
    <source>
        <dbReference type="Proteomes" id="UP000028582"/>
    </source>
</evidence>
<organism evidence="2 3">
    <name type="scientific">Phytophthora nicotianae P1976</name>
    <dbReference type="NCBI Taxonomy" id="1317066"/>
    <lineage>
        <taxon>Eukaryota</taxon>
        <taxon>Sar</taxon>
        <taxon>Stramenopiles</taxon>
        <taxon>Oomycota</taxon>
        <taxon>Peronosporomycetes</taxon>
        <taxon>Peronosporales</taxon>
        <taxon>Peronosporaceae</taxon>
        <taxon>Phytophthora</taxon>
    </lineage>
</organism>
<protein>
    <recommendedName>
        <fullName evidence="1">SMP-30/Gluconolactonase/LRE-like region domain-containing protein</fullName>
    </recommendedName>
</protein>
<reference evidence="2 3" key="1">
    <citation type="submission" date="2013-11" db="EMBL/GenBank/DDBJ databases">
        <title>The Genome Sequence of Phytophthora parasitica P1976.</title>
        <authorList>
            <consortium name="The Broad Institute Genomics Platform"/>
            <person name="Russ C."/>
            <person name="Tyler B."/>
            <person name="Panabieres F."/>
            <person name="Shan W."/>
            <person name="Tripathy S."/>
            <person name="Grunwald N."/>
            <person name="Machado M."/>
            <person name="Johnson C.S."/>
            <person name="Walker B."/>
            <person name="Young S."/>
            <person name="Zeng Q."/>
            <person name="Gargeya S."/>
            <person name="Fitzgerald M."/>
            <person name="Haas B."/>
            <person name="Abouelleil A."/>
            <person name="Allen A.W."/>
            <person name="Alvarado L."/>
            <person name="Arachchi H.M."/>
            <person name="Berlin A.M."/>
            <person name="Chapman S.B."/>
            <person name="Gainer-Dewar J."/>
            <person name="Goldberg J."/>
            <person name="Griggs A."/>
            <person name="Gujja S."/>
            <person name="Hansen M."/>
            <person name="Howarth C."/>
            <person name="Imamovic A."/>
            <person name="Ireland A."/>
            <person name="Larimer J."/>
            <person name="McCowan C."/>
            <person name="Murphy C."/>
            <person name="Pearson M."/>
            <person name="Poon T.W."/>
            <person name="Priest M."/>
            <person name="Roberts A."/>
            <person name="Saif S."/>
            <person name="Shea T."/>
            <person name="Sisk P."/>
            <person name="Sykes S."/>
            <person name="Wortman J."/>
            <person name="Nusbaum C."/>
            <person name="Birren B."/>
        </authorList>
    </citation>
    <scope>NUCLEOTIDE SEQUENCE [LARGE SCALE GENOMIC DNA]</scope>
    <source>
        <strain evidence="2 3">P1976</strain>
    </source>
</reference>
<dbReference type="SUPFAM" id="SSF63829">
    <property type="entry name" value="Calcium-dependent phosphotriesterase"/>
    <property type="match status" value="1"/>
</dbReference>
<dbReference type="OrthoDB" id="423498at2759"/>
<dbReference type="InterPro" id="IPR013658">
    <property type="entry name" value="SGL"/>
</dbReference>